<feature type="compositionally biased region" description="Basic and acidic residues" evidence="1">
    <location>
        <begin position="133"/>
        <end position="160"/>
    </location>
</feature>
<organism evidence="2 3">
    <name type="scientific">Paraphaeosphaeria minitans</name>
    <dbReference type="NCBI Taxonomy" id="565426"/>
    <lineage>
        <taxon>Eukaryota</taxon>
        <taxon>Fungi</taxon>
        <taxon>Dikarya</taxon>
        <taxon>Ascomycota</taxon>
        <taxon>Pezizomycotina</taxon>
        <taxon>Dothideomycetes</taxon>
        <taxon>Pleosporomycetidae</taxon>
        <taxon>Pleosporales</taxon>
        <taxon>Massarineae</taxon>
        <taxon>Didymosphaeriaceae</taxon>
        <taxon>Paraphaeosphaeria</taxon>
    </lineage>
</organism>
<feature type="compositionally biased region" description="Basic residues" evidence="1">
    <location>
        <begin position="100"/>
        <end position="109"/>
    </location>
</feature>
<evidence type="ECO:0000256" key="1">
    <source>
        <dbReference type="SAM" id="MobiDB-lite"/>
    </source>
</evidence>
<dbReference type="EMBL" id="WJXW01000019">
    <property type="protein sequence ID" value="KAF9728540.1"/>
    <property type="molecule type" value="Genomic_DNA"/>
</dbReference>
<name>A0A9P6G633_9PLEO</name>
<evidence type="ECO:0000313" key="2">
    <source>
        <dbReference type="EMBL" id="KAF9728540.1"/>
    </source>
</evidence>
<sequence length="267" mass="30676">MVDLLLIIRTKNEYQPTNQPLNPARILDNQLTPTDQETPDSDTSTLSASDWRKINQLLKAVVDVGGDSQAKQLSQTVHHITIQKQLLEDENKHLREALATKKHRSKKGRPFPLDRSDSYHGGATFWSPRSVQRARDRQHQLYQDKEQKQRQKADQMEARRSNQQLKARLLHEKRVARMADRKARAQQKADAALVRRLEQQARRAQKQHQQSIKIARLAPKKPSTPRKQVIRPAQALSGGVDLDKVASLALTPSTRRGRLIRTPSRYR</sequence>
<comment type="caution">
    <text evidence="2">The sequence shown here is derived from an EMBL/GenBank/DDBJ whole genome shotgun (WGS) entry which is preliminary data.</text>
</comment>
<protein>
    <submittedName>
        <fullName evidence="2">Uncharacterized protein</fullName>
    </submittedName>
</protein>
<dbReference type="OrthoDB" id="3794316at2759"/>
<proteinExistence type="predicted"/>
<feature type="region of interest" description="Disordered" evidence="1">
    <location>
        <begin position="99"/>
        <end position="164"/>
    </location>
</feature>
<keyword evidence="3" id="KW-1185">Reference proteome</keyword>
<accession>A0A9P6G633</accession>
<dbReference type="Proteomes" id="UP000756921">
    <property type="component" value="Unassembled WGS sequence"/>
</dbReference>
<gene>
    <name evidence="2" type="ORF">PMIN01_13368</name>
</gene>
<evidence type="ECO:0000313" key="3">
    <source>
        <dbReference type="Proteomes" id="UP000756921"/>
    </source>
</evidence>
<dbReference type="AlphaFoldDB" id="A0A9P6G633"/>
<reference evidence="2" key="1">
    <citation type="journal article" date="2020" name="Mol. Plant Microbe Interact.">
        <title>Genome Sequence of the Biocontrol Agent Coniothyrium minitans strain Conio (IMI 134523).</title>
        <authorList>
            <person name="Patel D."/>
            <person name="Shittu T.A."/>
            <person name="Baroncelli R."/>
            <person name="Muthumeenakshi S."/>
            <person name="Osborne T.H."/>
            <person name="Janganan T.K."/>
            <person name="Sreenivasaprasad S."/>
        </authorList>
    </citation>
    <scope>NUCLEOTIDE SEQUENCE</scope>
    <source>
        <strain evidence="2">Conio</strain>
    </source>
</reference>